<dbReference type="AlphaFoldDB" id="A0A183SWL8"/>
<proteinExistence type="predicted"/>
<dbReference type="WBParaSite" id="SSLN_0000895101-mRNA-1">
    <property type="protein sequence ID" value="SSLN_0000895101-mRNA-1"/>
    <property type="gene ID" value="SSLN_0000895101"/>
</dbReference>
<dbReference type="Proteomes" id="UP000275846">
    <property type="component" value="Unassembled WGS sequence"/>
</dbReference>
<dbReference type="InterPro" id="IPR000477">
    <property type="entry name" value="RT_dom"/>
</dbReference>
<dbReference type="SUPFAM" id="SSF56219">
    <property type="entry name" value="DNase I-like"/>
    <property type="match status" value="1"/>
</dbReference>
<keyword evidence="3" id="KW-1185">Reference proteome</keyword>
<dbReference type="Pfam" id="PF00078">
    <property type="entry name" value="RVT_1"/>
    <property type="match status" value="1"/>
</dbReference>
<name>A0A183SWL8_SCHSO</name>
<dbReference type="Gene3D" id="3.60.10.10">
    <property type="entry name" value="Endonuclease/exonuclease/phosphatase"/>
    <property type="match status" value="1"/>
</dbReference>
<reference evidence="2 3" key="2">
    <citation type="submission" date="2018-11" db="EMBL/GenBank/DDBJ databases">
        <authorList>
            <consortium name="Pathogen Informatics"/>
        </authorList>
    </citation>
    <scope>NUCLEOTIDE SEQUENCE [LARGE SCALE GENOMIC DNA]</scope>
    <source>
        <strain evidence="2 3">NST_G2</strain>
    </source>
</reference>
<evidence type="ECO:0000259" key="1">
    <source>
        <dbReference type="PROSITE" id="PS50878"/>
    </source>
</evidence>
<dbReference type="InterPro" id="IPR036691">
    <property type="entry name" value="Endo/exonu/phosph_ase_sf"/>
</dbReference>
<dbReference type="EMBL" id="UYSU01034750">
    <property type="protein sequence ID" value="VDL95001.1"/>
    <property type="molecule type" value="Genomic_DNA"/>
</dbReference>
<accession>A0A183SWL8</accession>
<protein>
    <submittedName>
        <fullName evidence="4">Reverse transcriptase domain-containing protein</fullName>
    </submittedName>
</protein>
<gene>
    <name evidence="2" type="ORF">SSLN_LOCUS8616</name>
</gene>
<dbReference type="InterPro" id="IPR043502">
    <property type="entry name" value="DNA/RNA_pol_sf"/>
</dbReference>
<feature type="domain" description="Reverse transcriptase" evidence="1">
    <location>
        <begin position="1"/>
        <end position="220"/>
    </location>
</feature>
<dbReference type="SUPFAM" id="SSF56672">
    <property type="entry name" value="DNA/RNA polymerases"/>
    <property type="match status" value="1"/>
</dbReference>
<dbReference type="STRING" id="70667.A0A183SWL8"/>
<dbReference type="PANTHER" id="PTHR19446">
    <property type="entry name" value="REVERSE TRANSCRIPTASES"/>
    <property type="match status" value="1"/>
</dbReference>
<evidence type="ECO:0000313" key="2">
    <source>
        <dbReference type="EMBL" id="VDL95001.1"/>
    </source>
</evidence>
<sequence length="631" mass="70343">MPPNVEAVDRMDLNIFTDAPNDSLLGDKVIHRINGSASVRSLDEPEIDRETGYMAIVRSDELVKFILELDGLPSKIITMIKAYYSSTTARVSVHNNLSQAFDIRSGVRQGCILSPILFNYAIDWILGKALHEEDRVELAPGRRLADLNYADDIALLASNLNDLQSMVSWVNEVAKSVGLLINAGKTKVFFKLRPCPEGTSGGSAGGGGSGYAFFWSGRPKAERRDAGVAFVIRNDIVGRLPCLPQGINDRLVSLRLPIRGDQFATIISAYAPPTTSSDAAKNKFYEDLHALLATLPKADKLVVLGDFNASVGTDHAAWQGLLGLHSLGSCNDNGLLLLRTCAEYRLLLTNNFFCVPTREKATWMHPRSRRWHLLDNVLVRRRDRQDMLVTKAIRDADGWTDHHLILSQMRLRLQIRRKPQVLGRARRQHQDWFDDNDATLEVLGRARRQHQDWFDDNDADISNLLAEKNGLHKAYMNLCTDATKAAFFRCRSVLTCSSAISDAAIDRLPQLDTNNDLDLPPSLPETILAVQQISIGKAPGSDAIPLKIYKNCGTRPMAELTALFKEMWRQGQVPQGFKDVSIVHLCKRKENRQLCDNHSGISLLNITGKIFARILLNRPNGRLEQGLLPES</sequence>
<dbReference type="Pfam" id="PF03372">
    <property type="entry name" value="Exo_endo_phos"/>
    <property type="match status" value="1"/>
</dbReference>
<dbReference type="InterPro" id="IPR005135">
    <property type="entry name" value="Endo/exonuclease/phosphatase"/>
</dbReference>
<reference evidence="4" key="1">
    <citation type="submission" date="2016-06" db="UniProtKB">
        <authorList>
            <consortium name="WormBaseParasite"/>
        </authorList>
    </citation>
    <scope>IDENTIFICATION</scope>
</reference>
<dbReference type="OrthoDB" id="10030815at2759"/>
<dbReference type="GO" id="GO:0003824">
    <property type="term" value="F:catalytic activity"/>
    <property type="evidence" value="ECO:0007669"/>
    <property type="project" value="InterPro"/>
</dbReference>
<organism evidence="4">
    <name type="scientific">Schistocephalus solidus</name>
    <name type="common">Tapeworm</name>
    <dbReference type="NCBI Taxonomy" id="70667"/>
    <lineage>
        <taxon>Eukaryota</taxon>
        <taxon>Metazoa</taxon>
        <taxon>Spiralia</taxon>
        <taxon>Lophotrochozoa</taxon>
        <taxon>Platyhelminthes</taxon>
        <taxon>Cestoda</taxon>
        <taxon>Eucestoda</taxon>
        <taxon>Diphyllobothriidea</taxon>
        <taxon>Diphyllobothriidae</taxon>
        <taxon>Schistocephalus</taxon>
    </lineage>
</organism>
<evidence type="ECO:0000313" key="4">
    <source>
        <dbReference type="WBParaSite" id="SSLN_0000895101-mRNA-1"/>
    </source>
</evidence>
<dbReference type="PROSITE" id="PS50878">
    <property type="entry name" value="RT_POL"/>
    <property type="match status" value="1"/>
</dbReference>
<evidence type="ECO:0000313" key="3">
    <source>
        <dbReference type="Proteomes" id="UP000275846"/>
    </source>
</evidence>